<reference evidence="1 2" key="1">
    <citation type="journal article" date="2015" name="Proc. Natl. Acad. Sci. U.S.A.">
        <title>The resurrection genome of Boea hygrometrica: A blueprint for survival of dehydration.</title>
        <authorList>
            <person name="Xiao L."/>
            <person name="Yang G."/>
            <person name="Zhang L."/>
            <person name="Yang X."/>
            <person name="Zhao S."/>
            <person name="Ji Z."/>
            <person name="Zhou Q."/>
            <person name="Hu M."/>
            <person name="Wang Y."/>
            <person name="Chen M."/>
            <person name="Xu Y."/>
            <person name="Jin H."/>
            <person name="Xiao X."/>
            <person name="Hu G."/>
            <person name="Bao F."/>
            <person name="Hu Y."/>
            <person name="Wan P."/>
            <person name="Li L."/>
            <person name="Deng X."/>
            <person name="Kuang T."/>
            <person name="Xiang C."/>
            <person name="Zhu J.K."/>
            <person name="Oliver M.J."/>
            <person name="He Y."/>
        </authorList>
    </citation>
    <scope>NUCLEOTIDE SEQUENCE [LARGE SCALE GENOMIC DNA]</scope>
    <source>
        <strain evidence="2">cv. XS01</strain>
    </source>
</reference>
<evidence type="ECO:0000313" key="2">
    <source>
        <dbReference type="Proteomes" id="UP000250235"/>
    </source>
</evidence>
<dbReference type="AlphaFoldDB" id="A0A2Z7AZB1"/>
<protein>
    <submittedName>
        <fullName evidence="1">Nuclear pore complex protein Nup96</fullName>
    </submittedName>
</protein>
<keyword evidence="2" id="KW-1185">Reference proteome</keyword>
<sequence>MFSKKLFNSFSLSCCLFFVTTLRATAVYFLRLVDRYDDVTVAATSFFNRYDDVMVSFFNRYDDVIKAVSRFLSISNADVIVAARSFLQASENTIYSLAHITIAGLNWPPPDYEQPTQLWTSPLLIQLPFTLINQTNC</sequence>
<accession>A0A2Z7AZB1</accession>
<gene>
    <name evidence="1" type="ORF">F511_29483</name>
</gene>
<dbReference type="EMBL" id="KV011168">
    <property type="protein sequence ID" value="KZV26696.1"/>
    <property type="molecule type" value="Genomic_DNA"/>
</dbReference>
<evidence type="ECO:0000313" key="1">
    <source>
        <dbReference type="EMBL" id="KZV26696.1"/>
    </source>
</evidence>
<name>A0A2Z7AZB1_9LAMI</name>
<dbReference type="Proteomes" id="UP000250235">
    <property type="component" value="Unassembled WGS sequence"/>
</dbReference>
<organism evidence="1 2">
    <name type="scientific">Dorcoceras hygrometricum</name>
    <dbReference type="NCBI Taxonomy" id="472368"/>
    <lineage>
        <taxon>Eukaryota</taxon>
        <taxon>Viridiplantae</taxon>
        <taxon>Streptophyta</taxon>
        <taxon>Embryophyta</taxon>
        <taxon>Tracheophyta</taxon>
        <taxon>Spermatophyta</taxon>
        <taxon>Magnoliopsida</taxon>
        <taxon>eudicotyledons</taxon>
        <taxon>Gunneridae</taxon>
        <taxon>Pentapetalae</taxon>
        <taxon>asterids</taxon>
        <taxon>lamiids</taxon>
        <taxon>Lamiales</taxon>
        <taxon>Gesneriaceae</taxon>
        <taxon>Didymocarpoideae</taxon>
        <taxon>Trichosporeae</taxon>
        <taxon>Loxocarpinae</taxon>
        <taxon>Dorcoceras</taxon>
    </lineage>
</organism>
<proteinExistence type="predicted"/>